<dbReference type="Gene3D" id="1.25.40.10">
    <property type="entry name" value="Tetratricopeptide repeat domain"/>
    <property type="match status" value="3"/>
</dbReference>
<dbReference type="AlphaFoldDB" id="A0A8J5Z0Z7"/>
<dbReference type="Pfam" id="PF13812">
    <property type="entry name" value="PPR_3"/>
    <property type="match status" value="1"/>
</dbReference>
<evidence type="ECO:0008006" key="7">
    <source>
        <dbReference type="Google" id="ProtNLM"/>
    </source>
</evidence>
<feature type="repeat" description="PPR" evidence="3">
    <location>
        <begin position="182"/>
        <end position="216"/>
    </location>
</feature>
<gene>
    <name evidence="5" type="ORF">CXB51_006954</name>
</gene>
<evidence type="ECO:0000256" key="1">
    <source>
        <dbReference type="ARBA" id="ARBA00007626"/>
    </source>
</evidence>
<dbReference type="EMBL" id="JAHUZN010000003">
    <property type="protein sequence ID" value="KAG8497909.1"/>
    <property type="molecule type" value="Genomic_DNA"/>
</dbReference>
<comment type="caution">
    <text evidence="5">The sequence shown here is derived from an EMBL/GenBank/DDBJ whole genome shotgun (WGS) entry which is preliminary data.</text>
</comment>
<proteinExistence type="inferred from homology"/>
<protein>
    <recommendedName>
        <fullName evidence="7">Pentacotripeptide-repeat region of PRORP domain-containing protein</fullName>
    </recommendedName>
</protein>
<dbReference type="Pfam" id="PF01535">
    <property type="entry name" value="PPR"/>
    <property type="match status" value="2"/>
</dbReference>
<dbReference type="Pfam" id="PF13041">
    <property type="entry name" value="PPR_2"/>
    <property type="match status" value="1"/>
</dbReference>
<dbReference type="InterPro" id="IPR011990">
    <property type="entry name" value="TPR-like_helical_dom_sf"/>
</dbReference>
<dbReference type="PROSITE" id="PS51375">
    <property type="entry name" value="PPR"/>
    <property type="match status" value="5"/>
</dbReference>
<dbReference type="GO" id="GO:0010019">
    <property type="term" value="P:chloroplast-nucleus signaling pathway"/>
    <property type="evidence" value="ECO:0007669"/>
    <property type="project" value="TreeGrafter"/>
</dbReference>
<dbReference type="OrthoDB" id="185373at2759"/>
<feature type="repeat" description="PPR" evidence="3">
    <location>
        <begin position="217"/>
        <end position="251"/>
    </location>
</feature>
<evidence type="ECO:0000313" key="6">
    <source>
        <dbReference type="Proteomes" id="UP000701853"/>
    </source>
</evidence>
<accession>A0A8J5Z0Z7</accession>
<dbReference type="PANTHER" id="PTHR47936:SF1">
    <property type="entry name" value="PENTATRICOPEPTIDE REPEAT-CONTAINING PROTEIN GUN1, CHLOROPLASTIC"/>
    <property type="match status" value="1"/>
</dbReference>
<evidence type="ECO:0000256" key="2">
    <source>
        <dbReference type="ARBA" id="ARBA00022737"/>
    </source>
</evidence>
<feature type="repeat" description="PPR" evidence="3">
    <location>
        <begin position="287"/>
        <end position="321"/>
    </location>
</feature>
<dbReference type="PANTHER" id="PTHR47936">
    <property type="entry name" value="PPR_LONG DOMAIN-CONTAINING PROTEIN"/>
    <property type="match status" value="1"/>
</dbReference>
<feature type="repeat" description="PPR" evidence="3">
    <location>
        <begin position="382"/>
        <end position="416"/>
    </location>
</feature>
<dbReference type="GO" id="GO:0009507">
    <property type="term" value="C:chloroplast"/>
    <property type="evidence" value="ECO:0007669"/>
    <property type="project" value="TreeGrafter"/>
</dbReference>
<sequence>MEISSILNTNRFQFHHHFIIHPLSSSFPTIPSISHPTPRACFTNLTSAPPPATPFKEPSPTRPHSKSYLKRQSALLQLQQSSNLSSSLQELGGILKPQDLNVVLRHFGNLGKWHHLSQLFDWMQQHGKTNGSSYSTYMKVMGKKLSPVKALGIYNGCIRIKNGHYKALELIKELKYNGLEMDNVMYGTLLAVCASSGLSEEAQNYFNQMKDEGLSPNLYHYSSLLNAYSYDGNYRKSDELMEELKSSGLAPNKVILTTLLKVYVRGGLFEKSRKLLSELEALGYAEDEMPYCLLMDGLSKAGRLDEARSVFAEMHEKRVKSALCRSELFEEAKKLAQDFEAKYNKYDLVMLNTMLCAYCRAGDMESVMQTMKKMDELAISPDYSTFHILIKYFCKEKLYLLAYKIMEDMHGKGYHPEEELCFSLIVQLGKMKAHSEAFSVYNMLRYSKRTMCKARHEKILHILIAGKLFKDAYVVVKDNSEHISQPAIKKFASAFMKFGNINLINDVLKVIHGSGYKIDQGLFQTAVSRYIAQPEKKELLLQLLQWMPGQGYAVDSTTRNLILKNSELLGRQLTAEILSKQHIMSKGSQSKR</sequence>
<feature type="repeat" description="PPR" evidence="3">
    <location>
        <begin position="347"/>
        <end position="381"/>
    </location>
</feature>
<feature type="region of interest" description="Disordered" evidence="4">
    <location>
        <begin position="41"/>
        <end position="68"/>
    </location>
</feature>
<evidence type="ECO:0000256" key="4">
    <source>
        <dbReference type="SAM" id="MobiDB-lite"/>
    </source>
</evidence>
<keyword evidence="6" id="KW-1185">Reference proteome</keyword>
<evidence type="ECO:0000313" key="5">
    <source>
        <dbReference type="EMBL" id="KAG8497909.1"/>
    </source>
</evidence>
<dbReference type="NCBIfam" id="TIGR00756">
    <property type="entry name" value="PPR"/>
    <property type="match status" value="5"/>
</dbReference>
<evidence type="ECO:0000256" key="3">
    <source>
        <dbReference type="PROSITE-ProRule" id="PRU00708"/>
    </source>
</evidence>
<dbReference type="InterPro" id="IPR002885">
    <property type="entry name" value="PPR_rpt"/>
</dbReference>
<keyword evidence="2" id="KW-0677">Repeat</keyword>
<organism evidence="5 6">
    <name type="scientific">Gossypium anomalum</name>
    <dbReference type="NCBI Taxonomy" id="47600"/>
    <lineage>
        <taxon>Eukaryota</taxon>
        <taxon>Viridiplantae</taxon>
        <taxon>Streptophyta</taxon>
        <taxon>Embryophyta</taxon>
        <taxon>Tracheophyta</taxon>
        <taxon>Spermatophyta</taxon>
        <taxon>Magnoliopsida</taxon>
        <taxon>eudicotyledons</taxon>
        <taxon>Gunneridae</taxon>
        <taxon>Pentapetalae</taxon>
        <taxon>rosids</taxon>
        <taxon>malvids</taxon>
        <taxon>Malvales</taxon>
        <taxon>Malvaceae</taxon>
        <taxon>Malvoideae</taxon>
        <taxon>Gossypium</taxon>
    </lineage>
</organism>
<dbReference type="GO" id="GO:0031930">
    <property type="term" value="P:mitochondria-nucleus signaling pathway"/>
    <property type="evidence" value="ECO:0007669"/>
    <property type="project" value="TreeGrafter"/>
</dbReference>
<name>A0A8J5Z0Z7_9ROSI</name>
<dbReference type="Proteomes" id="UP000701853">
    <property type="component" value="Chromosome 3"/>
</dbReference>
<reference evidence="5 6" key="1">
    <citation type="journal article" date="2021" name="bioRxiv">
        <title>The Gossypium anomalum genome as a resource for cotton improvement and evolutionary analysis of hybrid incompatibility.</title>
        <authorList>
            <person name="Grover C.E."/>
            <person name="Yuan D."/>
            <person name="Arick M.A."/>
            <person name="Miller E.R."/>
            <person name="Hu G."/>
            <person name="Peterson D.G."/>
            <person name="Wendel J.F."/>
            <person name="Udall J.A."/>
        </authorList>
    </citation>
    <scope>NUCLEOTIDE SEQUENCE [LARGE SCALE GENOMIC DNA]</scope>
    <source>
        <strain evidence="5">JFW-Udall</strain>
        <tissue evidence="5">Leaf</tissue>
    </source>
</reference>
<comment type="similarity">
    <text evidence="1">Belongs to the PPR family. P subfamily.</text>
</comment>